<evidence type="ECO:0000256" key="7">
    <source>
        <dbReference type="ARBA" id="ARBA00023237"/>
    </source>
</evidence>
<keyword evidence="14" id="KW-1185">Reference proteome</keyword>
<keyword evidence="6 8" id="KW-0472">Membrane</keyword>
<organism evidence="13 14">
    <name type="scientific">Parapontixanthobacter aurantiacus</name>
    <dbReference type="NCBI Taxonomy" id="1463599"/>
    <lineage>
        <taxon>Bacteria</taxon>
        <taxon>Pseudomonadati</taxon>
        <taxon>Pseudomonadota</taxon>
        <taxon>Alphaproteobacteria</taxon>
        <taxon>Sphingomonadales</taxon>
        <taxon>Erythrobacteraceae</taxon>
        <taxon>Parapontixanthobacter</taxon>
    </lineage>
</organism>
<comment type="subcellular location">
    <subcellularLocation>
        <location evidence="1 8">Cell outer membrane</location>
        <topology evidence="1 8">Multi-pass membrane protein</topology>
    </subcellularLocation>
</comment>
<dbReference type="Gene3D" id="2.170.130.10">
    <property type="entry name" value="TonB-dependent receptor, plug domain"/>
    <property type="match status" value="1"/>
</dbReference>
<evidence type="ECO:0000259" key="12">
    <source>
        <dbReference type="Pfam" id="PF07715"/>
    </source>
</evidence>
<protein>
    <submittedName>
        <fullName evidence="13">TonB-dependent receptor</fullName>
    </submittedName>
</protein>
<dbReference type="PANTHER" id="PTHR40980:SF3">
    <property type="entry name" value="TONB-DEPENDENT RECEPTOR-LIKE BETA-BARREL DOMAIN-CONTAINING PROTEIN"/>
    <property type="match status" value="1"/>
</dbReference>
<evidence type="ECO:0000256" key="2">
    <source>
        <dbReference type="ARBA" id="ARBA00022448"/>
    </source>
</evidence>
<feature type="chain" id="PRO_5032967278" evidence="10">
    <location>
        <begin position="33"/>
        <end position="940"/>
    </location>
</feature>
<reference evidence="13 14" key="1">
    <citation type="submission" date="2019-12" db="EMBL/GenBank/DDBJ databases">
        <title>Genomic-based taxomic classification of the family Erythrobacteraceae.</title>
        <authorList>
            <person name="Xu L."/>
        </authorList>
    </citation>
    <scope>NUCLEOTIDE SEQUENCE [LARGE SCALE GENOMIC DNA]</scope>
    <source>
        <strain evidence="13 14">MCCC 1A09962</strain>
    </source>
</reference>
<evidence type="ECO:0000256" key="10">
    <source>
        <dbReference type="SAM" id="SignalP"/>
    </source>
</evidence>
<dbReference type="Proteomes" id="UP000433104">
    <property type="component" value="Unassembled WGS sequence"/>
</dbReference>
<keyword evidence="5 9" id="KW-0798">TonB box</keyword>
<dbReference type="Pfam" id="PF07715">
    <property type="entry name" value="Plug"/>
    <property type="match status" value="1"/>
</dbReference>
<evidence type="ECO:0000256" key="4">
    <source>
        <dbReference type="ARBA" id="ARBA00022692"/>
    </source>
</evidence>
<comment type="caution">
    <text evidence="13">The sequence shown here is derived from an EMBL/GenBank/DDBJ whole genome shotgun (WGS) entry which is preliminary data.</text>
</comment>
<gene>
    <name evidence="13" type="ORF">GRI38_00485</name>
</gene>
<dbReference type="SUPFAM" id="SSF56935">
    <property type="entry name" value="Porins"/>
    <property type="match status" value="1"/>
</dbReference>
<keyword evidence="10" id="KW-0732">Signal</keyword>
<feature type="domain" description="TonB-dependent receptor-like beta-barrel" evidence="11">
    <location>
        <begin position="353"/>
        <end position="905"/>
    </location>
</feature>
<dbReference type="AlphaFoldDB" id="A0A844ZFJ0"/>
<dbReference type="InterPro" id="IPR039426">
    <property type="entry name" value="TonB-dep_rcpt-like"/>
</dbReference>
<dbReference type="Gene3D" id="2.40.170.20">
    <property type="entry name" value="TonB-dependent receptor, beta-barrel domain"/>
    <property type="match status" value="2"/>
</dbReference>
<keyword evidence="2 8" id="KW-0813">Transport</keyword>
<keyword evidence="4 8" id="KW-0812">Transmembrane</keyword>
<dbReference type="NCBIfam" id="TIGR01782">
    <property type="entry name" value="TonB-Xanth-Caul"/>
    <property type="match status" value="1"/>
</dbReference>
<sequence>MVTKRNLLGAGISSTAMAIVLAAGMAPSAALAQEANPVDTDIADEDEAVEATPENVIIVSGFRQSLETAVAEKRNSDLILESVTAEDIGKLPDDSIGESIARLPGVTSQRLNGRANVIAIRGLGPDFSQTLLNGREQTSTGDNRAVEFDQYPSEVVNQVVVYKTPSASLVGQGLVGTIDVRTIRPLEARESVFAIGAKGSYADLGKLNAGSEEFGYRVNATYVDQFADDTFGVALSAAYTDEPYQLQEFNAWGYSGSGEAGSPFAIAGSKSFVTSTQLQRIGVNGTFQARLSDNLMATVDGFYSNFDDDQSKRGIELPLSFFGTTFDPSTATTTTTEFGEFATSGTFENVQGVVRNDIFQRKADLYSGGLNLAYEGDDGWSAFFDFGYSRTDRNELSIESYAGTGFNWDDPNRVGDEFAADDVTDTIGFQSGTTGTVFSPSLDYSDPTLIVLTDPLGWGGSLTVPQAGYYNNRILEDELKQYRVGVAKELEGFVSAARFGLAYTDRSKSLVPDEFLVRLRDGLTELAVPSDALLRPTNLDYLGLGPIVSYDARTLIDDGTLILEPNTSNDIPRKAYRITEDLMTAYLQFDVEQQLGAGMLTGNFGVQAINTVQKSDGVAFADVDGDGAEDRIDVSGGADFWDVLPSANLSLRLDSGWVFRLAASRQIQRPQLDDLRIAIGYNIVTQEDGQSPTGAYPYISGNGGNPALRPYRANAVDFNIEKYFGGGAGVVALQLFYKDIVSYIDNDVAVFDYTGFPLPVGQAPATPIGLLNSEVNTGGGNFYGAELSATLPLDTFTETLDGFGVTGGVGYTKTEIENAQGEIDVIPGYSKWVANGTAYFEKWGFNARGSVRYRSEFLADFTGFGGNITRRLARAETIVDAQIGYDFQDGSALEGLSVYIQGQNLTNQPFVSQFDVPVPEAVIDNQEYGRRFLAGFTYRF</sequence>
<evidence type="ECO:0000256" key="1">
    <source>
        <dbReference type="ARBA" id="ARBA00004571"/>
    </source>
</evidence>
<evidence type="ECO:0000256" key="8">
    <source>
        <dbReference type="PROSITE-ProRule" id="PRU01360"/>
    </source>
</evidence>
<dbReference type="PANTHER" id="PTHR40980">
    <property type="entry name" value="PLUG DOMAIN-CONTAINING PROTEIN"/>
    <property type="match status" value="1"/>
</dbReference>
<dbReference type="InterPro" id="IPR000531">
    <property type="entry name" value="Beta-barrel_TonB"/>
</dbReference>
<feature type="signal peptide" evidence="10">
    <location>
        <begin position="1"/>
        <end position="32"/>
    </location>
</feature>
<dbReference type="InterPro" id="IPR006311">
    <property type="entry name" value="TAT_signal"/>
</dbReference>
<evidence type="ECO:0000256" key="6">
    <source>
        <dbReference type="ARBA" id="ARBA00023136"/>
    </source>
</evidence>
<dbReference type="PROSITE" id="PS52016">
    <property type="entry name" value="TONB_DEPENDENT_REC_3"/>
    <property type="match status" value="1"/>
</dbReference>
<evidence type="ECO:0000256" key="5">
    <source>
        <dbReference type="ARBA" id="ARBA00023077"/>
    </source>
</evidence>
<keyword evidence="7 8" id="KW-0998">Cell outer membrane</keyword>
<dbReference type="CDD" id="cd01347">
    <property type="entry name" value="ligand_gated_channel"/>
    <property type="match status" value="1"/>
</dbReference>
<dbReference type="InterPro" id="IPR012910">
    <property type="entry name" value="Plug_dom"/>
</dbReference>
<comment type="similarity">
    <text evidence="8 9">Belongs to the TonB-dependent receptor family.</text>
</comment>
<evidence type="ECO:0000313" key="14">
    <source>
        <dbReference type="Proteomes" id="UP000433104"/>
    </source>
</evidence>
<name>A0A844ZFJ0_9SPHN</name>
<dbReference type="InterPro" id="IPR010104">
    <property type="entry name" value="TonB_rcpt_bac"/>
</dbReference>
<keyword evidence="13" id="KW-0675">Receptor</keyword>
<dbReference type="OrthoDB" id="5476657at2"/>
<dbReference type="InterPro" id="IPR037066">
    <property type="entry name" value="Plug_dom_sf"/>
</dbReference>
<evidence type="ECO:0000256" key="9">
    <source>
        <dbReference type="RuleBase" id="RU003357"/>
    </source>
</evidence>
<evidence type="ECO:0000259" key="11">
    <source>
        <dbReference type="Pfam" id="PF00593"/>
    </source>
</evidence>
<evidence type="ECO:0000256" key="3">
    <source>
        <dbReference type="ARBA" id="ARBA00022452"/>
    </source>
</evidence>
<dbReference type="EMBL" id="WTYW01000001">
    <property type="protein sequence ID" value="MXO84509.1"/>
    <property type="molecule type" value="Genomic_DNA"/>
</dbReference>
<dbReference type="GO" id="GO:0009279">
    <property type="term" value="C:cell outer membrane"/>
    <property type="evidence" value="ECO:0007669"/>
    <property type="project" value="UniProtKB-SubCell"/>
</dbReference>
<dbReference type="PROSITE" id="PS51318">
    <property type="entry name" value="TAT"/>
    <property type="match status" value="1"/>
</dbReference>
<feature type="domain" description="TonB-dependent receptor plug" evidence="12">
    <location>
        <begin position="75"/>
        <end position="176"/>
    </location>
</feature>
<dbReference type="Pfam" id="PF00593">
    <property type="entry name" value="TonB_dep_Rec_b-barrel"/>
    <property type="match status" value="1"/>
</dbReference>
<evidence type="ECO:0000313" key="13">
    <source>
        <dbReference type="EMBL" id="MXO84509.1"/>
    </source>
</evidence>
<dbReference type="InterPro" id="IPR036942">
    <property type="entry name" value="Beta-barrel_TonB_sf"/>
</dbReference>
<keyword evidence="3 8" id="KW-1134">Transmembrane beta strand</keyword>
<proteinExistence type="inferred from homology"/>
<accession>A0A844ZFJ0</accession>